<dbReference type="GO" id="GO:0022857">
    <property type="term" value="F:transmembrane transporter activity"/>
    <property type="evidence" value="ECO:0007669"/>
    <property type="project" value="InterPro"/>
</dbReference>
<evidence type="ECO:0000256" key="3">
    <source>
        <dbReference type="ARBA" id="ARBA00022692"/>
    </source>
</evidence>
<protein>
    <recommendedName>
        <fullName evidence="7">Major facilitator superfamily (MFS) profile domain-containing protein</fullName>
    </recommendedName>
</protein>
<comment type="caution">
    <text evidence="8">The sequence shown here is derived from an EMBL/GenBank/DDBJ whole genome shotgun (WGS) entry which is preliminary data.</text>
</comment>
<proteinExistence type="predicted"/>
<dbReference type="Gene3D" id="1.20.1250.20">
    <property type="entry name" value="MFS general substrate transporter like domains"/>
    <property type="match status" value="1"/>
</dbReference>
<feature type="transmembrane region" description="Helical" evidence="6">
    <location>
        <begin position="160"/>
        <end position="177"/>
    </location>
</feature>
<evidence type="ECO:0000313" key="8">
    <source>
        <dbReference type="EMBL" id="OAN37750.1"/>
    </source>
</evidence>
<feature type="transmembrane region" description="Helical" evidence="6">
    <location>
        <begin position="342"/>
        <end position="370"/>
    </location>
</feature>
<name>A0A178LUS8_MYCIR</name>
<feature type="transmembrane region" description="Helical" evidence="6">
    <location>
        <begin position="74"/>
        <end position="97"/>
    </location>
</feature>
<reference evidence="8 9" key="1">
    <citation type="submission" date="2016-04" db="EMBL/GenBank/DDBJ databases">
        <title>Draft Genome Sequences of Staphylococcus capitis Strain H36, S. capitis Strain H65, S. cohnii Strain H62, S. hominis Strain H69, Mycobacterium iranicum Strain H39, Plantibacter sp. Strain H53, Pseudomonas oryzihabitans Strain H72, and Microbacterium sp. Strain H83, isolated from residential settings.</title>
        <authorList>
            <person name="Lymperopoulou D."/>
            <person name="Adams R.I."/>
            <person name="Lindow S."/>
            <person name="Coil D.A."/>
            <person name="Jospin G."/>
            <person name="Eisen J.A."/>
        </authorList>
    </citation>
    <scope>NUCLEOTIDE SEQUENCE [LARGE SCALE GENOMIC DNA]</scope>
    <source>
        <strain evidence="8 9">H39</strain>
    </source>
</reference>
<feature type="transmembrane region" description="Helical" evidence="6">
    <location>
        <begin position="270"/>
        <end position="289"/>
    </location>
</feature>
<evidence type="ECO:0000256" key="6">
    <source>
        <dbReference type="SAM" id="Phobius"/>
    </source>
</evidence>
<dbReference type="PANTHER" id="PTHR43124">
    <property type="entry name" value="PURINE EFFLUX PUMP PBUE"/>
    <property type="match status" value="1"/>
</dbReference>
<dbReference type="PROSITE" id="PS50850">
    <property type="entry name" value="MFS"/>
    <property type="match status" value="1"/>
</dbReference>
<dbReference type="PANTHER" id="PTHR43124:SF3">
    <property type="entry name" value="CHLORAMPHENICOL EFFLUX PUMP RV0191"/>
    <property type="match status" value="1"/>
</dbReference>
<evidence type="ECO:0000259" key="7">
    <source>
        <dbReference type="PROSITE" id="PS50850"/>
    </source>
</evidence>
<dbReference type="Pfam" id="PF07690">
    <property type="entry name" value="MFS_1"/>
    <property type="match status" value="1"/>
</dbReference>
<evidence type="ECO:0000256" key="4">
    <source>
        <dbReference type="ARBA" id="ARBA00022989"/>
    </source>
</evidence>
<dbReference type="InterPro" id="IPR011701">
    <property type="entry name" value="MFS"/>
</dbReference>
<dbReference type="InterPro" id="IPR050189">
    <property type="entry name" value="MFS_Efflux_Transporters"/>
</dbReference>
<accession>A0A178LUS8</accession>
<keyword evidence="3 6" id="KW-0812">Transmembrane</keyword>
<dbReference type="RefSeq" id="WP_064282404.1">
    <property type="nucleotide sequence ID" value="NZ_LWCS01000025.1"/>
</dbReference>
<sequence length="394" mass="39496">MRSSDYAATFASVVVLTGVQGIAPAIPEIRDAFGLDDSGASLLTVGYLMAAAVLAAPIAALGDRLGERRVLVTSLLVFGGAGVVVSVATQFALLIAARTVQGAAFGVVMAVTVGLTGMGLGTVSLARAQSVRVIALAAAEVVLPVAAGALLAFASWRFATAMQLIALPAALLCALAIPGRATRSDDHDTKRGLGPALCALRTPFGSAVQVPGFSRFLLKFAVLTYWPLLAADSYGMSPWAIGAVLSVTAVASIVAAWIAPMLIGRRHTAFVTLIGLSLAAVPLVLMGAAPTTVLLTLLVIVSGLGDGLLGVANNVSASMAAPERGRSAFFGLTGSIRNLGKFSALAIIGAATAVAPLGAALALVGVLGLASTGVIPVMARGESQPPPKPNDAAD</sequence>
<comment type="subcellular location">
    <subcellularLocation>
        <location evidence="1">Cell membrane</location>
        <topology evidence="1">Multi-pass membrane protein</topology>
    </subcellularLocation>
</comment>
<feature type="transmembrane region" description="Helical" evidence="6">
    <location>
        <begin position="41"/>
        <end position="62"/>
    </location>
</feature>
<dbReference type="EMBL" id="LWCS01000025">
    <property type="protein sequence ID" value="OAN37750.1"/>
    <property type="molecule type" value="Genomic_DNA"/>
</dbReference>
<organism evidence="8 9">
    <name type="scientific">Mycolicibacterium iranicum</name>
    <name type="common">Mycobacterium iranicum</name>
    <dbReference type="NCBI Taxonomy" id="912594"/>
    <lineage>
        <taxon>Bacteria</taxon>
        <taxon>Bacillati</taxon>
        <taxon>Actinomycetota</taxon>
        <taxon>Actinomycetes</taxon>
        <taxon>Mycobacteriales</taxon>
        <taxon>Mycobacteriaceae</taxon>
        <taxon>Mycolicibacterium</taxon>
    </lineage>
</organism>
<keyword evidence="4 6" id="KW-1133">Transmembrane helix</keyword>
<evidence type="ECO:0000313" key="9">
    <source>
        <dbReference type="Proteomes" id="UP000078396"/>
    </source>
</evidence>
<evidence type="ECO:0000256" key="5">
    <source>
        <dbReference type="ARBA" id="ARBA00023136"/>
    </source>
</evidence>
<keyword evidence="2" id="KW-1003">Cell membrane</keyword>
<feature type="transmembrane region" description="Helical" evidence="6">
    <location>
        <begin position="295"/>
        <end position="321"/>
    </location>
</feature>
<feature type="transmembrane region" description="Helical" evidence="6">
    <location>
        <begin position="133"/>
        <end position="154"/>
    </location>
</feature>
<dbReference type="AlphaFoldDB" id="A0A178LUS8"/>
<feature type="transmembrane region" description="Helical" evidence="6">
    <location>
        <begin position="103"/>
        <end position="126"/>
    </location>
</feature>
<feature type="domain" description="Major facilitator superfamily (MFS) profile" evidence="7">
    <location>
        <begin position="1"/>
        <end position="383"/>
    </location>
</feature>
<evidence type="ECO:0000256" key="1">
    <source>
        <dbReference type="ARBA" id="ARBA00004651"/>
    </source>
</evidence>
<evidence type="ECO:0000256" key="2">
    <source>
        <dbReference type="ARBA" id="ARBA00022475"/>
    </source>
</evidence>
<dbReference type="InterPro" id="IPR020846">
    <property type="entry name" value="MFS_dom"/>
</dbReference>
<feature type="transmembrane region" description="Helical" evidence="6">
    <location>
        <begin position="238"/>
        <end position="258"/>
    </location>
</feature>
<keyword evidence="5 6" id="KW-0472">Membrane</keyword>
<dbReference type="Proteomes" id="UP000078396">
    <property type="component" value="Unassembled WGS sequence"/>
</dbReference>
<dbReference type="GO" id="GO:0005886">
    <property type="term" value="C:plasma membrane"/>
    <property type="evidence" value="ECO:0007669"/>
    <property type="project" value="UniProtKB-SubCell"/>
</dbReference>
<dbReference type="SUPFAM" id="SSF103473">
    <property type="entry name" value="MFS general substrate transporter"/>
    <property type="match status" value="1"/>
</dbReference>
<dbReference type="InterPro" id="IPR036259">
    <property type="entry name" value="MFS_trans_sf"/>
</dbReference>
<gene>
    <name evidence="8" type="ORF">A4X20_21735</name>
</gene>